<organism evidence="1 2">
    <name type="scientific">Bosea robiniae</name>
    <dbReference type="NCBI Taxonomy" id="1036780"/>
    <lineage>
        <taxon>Bacteria</taxon>
        <taxon>Pseudomonadati</taxon>
        <taxon>Pseudomonadota</taxon>
        <taxon>Alphaproteobacteria</taxon>
        <taxon>Hyphomicrobiales</taxon>
        <taxon>Boseaceae</taxon>
        <taxon>Bosea</taxon>
    </lineage>
</organism>
<keyword evidence="2" id="KW-1185">Reference proteome</keyword>
<proteinExistence type="predicted"/>
<sequence>MKKIEFDDRISMALCVGNGRDFNDRWDIRKDIRVCDQGYAIRYAPKDYILVQWAGVSDDESTLYYLPGDGAIEVVDPAMKSYGEAVETAMLAHGNPERLAYLRQKRDAEAAAKAARKRYGRSHQRARLDSYEATIPVGSFFRTPSGYIGYMAGRGEERVTWYAVDAVPDGAEVLELPREVTAHFTM</sequence>
<name>A0ABY0P417_9HYPH</name>
<comment type="caution">
    <text evidence="1">The sequence shown here is derived from an EMBL/GenBank/DDBJ whole genome shotgun (WGS) entry which is preliminary data.</text>
</comment>
<dbReference type="Proteomes" id="UP000199468">
    <property type="component" value="Unassembled WGS sequence"/>
</dbReference>
<evidence type="ECO:0000313" key="1">
    <source>
        <dbReference type="EMBL" id="SDH20326.1"/>
    </source>
</evidence>
<evidence type="ECO:0000313" key="2">
    <source>
        <dbReference type="Proteomes" id="UP000199468"/>
    </source>
</evidence>
<reference evidence="1 2" key="1">
    <citation type="submission" date="2016-10" db="EMBL/GenBank/DDBJ databases">
        <authorList>
            <person name="Varghese N."/>
            <person name="Submissions S."/>
        </authorList>
    </citation>
    <scope>NUCLEOTIDE SEQUENCE [LARGE SCALE GENOMIC DNA]</scope>
    <source>
        <strain evidence="1 2">DSM 26672</strain>
    </source>
</reference>
<protein>
    <submittedName>
        <fullName evidence="1">Uncharacterized protein</fullName>
    </submittedName>
</protein>
<gene>
    <name evidence="1" type="ORF">SAMN05421844_107149</name>
</gene>
<dbReference type="RefSeq" id="WP_091860174.1">
    <property type="nucleotide sequence ID" value="NZ_FNBZ01000007.1"/>
</dbReference>
<accession>A0ABY0P417</accession>
<dbReference type="EMBL" id="FNBZ01000007">
    <property type="protein sequence ID" value="SDH20326.1"/>
    <property type="molecule type" value="Genomic_DNA"/>
</dbReference>